<reference evidence="1 2" key="1">
    <citation type="submission" date="2014-11" db="EMBL/GenBank/DDBJ databases">
        <title>Genetic blueprint of the zoonotic pathogen Toxocara canis.</title>
        <authorList>
            <person name="Zhu X.-Q."/>
            <person name="Korhonen P.K."/>
            <person name="Cai H."/>
            <person name="Young N.D."/>
            <person name="Nejsum P."/>
            <person name="von Samson-Himmelstjerna G."/>
            <person name="Boag P.R."/>
            <person name="Tan P."/>
            <person name="Li Q."/>
            <person name="Min J."/>
            <person name="Yang Y."/>
            <person name="Wang X."/>
            <person name="Fang X."/>
            <person name="Hall R.S."/>
            <person name="Hofmann A."/>
            <person name="Sternberg P.W."/>
            <person name="Jex A.R."/>
            <person name="Gasser R.B."/>
        </authorList>
    </citation>
    <scope>NUCLEOTIDE SEQUENCE [LARGE SCALE GENOMIC DNA]</scope>
    <source>
        <strain evidence="1">PN_DK_2014</strain>
    </source>
</reference>
<evidence type="ECO:0000313" key="2">
    <source>
        <dbReference type="Proteomes" id="UP000031036"/>
    </source>
</evidence>
<dbReference type="EMBL" id="JPKZ01003244">
    <property type="protein sequence ID" value="KHN72600.1"/>
    <property type="molecule type" value="Genomic_DNA"/>
</dbReference>
<sequence length="118" mass="12974">MESKVGKNRCDVYMALLGCGKLRIAIGGKIASCIDGENDKIDEITAVQGIQGKVNTFLHGEQAGWRCTTDHSNMESKVGKNRCDVYTALLGCGKWPAASMERTKNSMKSQLFKVFKVR</sequence>
<dbReference type="AlphaFoldDB" id="A0A0B2UUS5"/>
<dbReference type="Proteomes" id="UP000031036">
    <property type="component" value="Unassembled WGS sequence"/>
</dbReference>
<gene>
    <name evidence="1" type="ORF">Tcan_17569</name>
</gene>
<keyword evidence="2" id="KW-1185">Reference proteome</keyword>
<name>A0A0B2UUS5_TOXCA</name>
<comment type="caution">
    <text evidence="1">The sequence shown here is derived from an EMBL/GenBank/DDBJ whole genome shotgun (WGS) entry which is preliminary data.</text>
</comment>
<protein>
    <submittedName>
        <fullName evidence="1">Uncharacterized protein</fullName>
    </submittedName>
</protein>
<proteinExistence type="predicted"/>
<evidence type="ECO:0000313" key="1">
    <source>
        <dbReference type="EMBL" id="KHN72600.1"/>
    </source>
</evidence>
<organism evidence="1 2">
    <name type="scientific">Toxocara canis</name>
    <name type="common">Canine roundworm</name>
    <dbReference type="NCBI Taxonomy" id="6265"/>
    <lineage>
        <taxon>Eukaryota</taxon>
        <taxon>Metazoa</taxon>
        <taxon>Ecdysozoa</taxon>
        <taxon>Nematoda</taxon>
        <taxon>Chromadorea</taxon>
        <taxon>Rhabditida</taxon>
        <taxon>Spirurina</taxon>
        <taxon>Ascaridomorpha</taxon>
        <taxon>Ascaridoidea</taxon>
        <taxon>Toxocaridae</taxon>
        <taxon>Toxocara</taxon>
    </lineage>
</organism>
<accession>A0A0B2UUS5</accession>